<keyword evidence="2" id="KW-1185">Reference proteome</keyword>
<dbReference type="AlphaFoldDB" id="A0A8H3IWG5"/>
<dbReference type="EMBL" id="CAJPDR010000299">
    <property type="protein sequence ID" value="CAF9931070.1"/>
    <property type="molecule type" value="Genomic_DNA"/>
</dbReference>
<protein>
    <submittedName>
        <fullName evidence="1">Uncharacterized protein</fullName>
    </submittedName>
</protein>
<evidence type="ECO:0000313" key="2">
    <source>
        <dbReference type="Proteomes" id="UP000664203"/>
    </source>
</evidence>
<accession>A0A8H3IWG5</accession>
<reference evidence="1" key="1">
    <citation type="submission" date="2021-03" db="EMBL/GenBank/DDBJ databases">
        <authorList>
            <person name="Tagirdzhanova G."/>
        </authorList>
    </citation>
    <scope>NUCLEOTIDE SEQUENCE</scope>
</reference>
<name>A0A8H3IWG5_9LECA</name>
<organism evidence="1 2">
    <name type="scientific">Alectoria fallacina</name>
    <dbReference type="NCBI Taxonomy" id="1903189"/>
    <lineage>
        <taxon>Eukaryota</taxon>
        <taxon>Fungi</taxon>
        <taxon>Dikarya</taxon>
        <taxon>Ascomycota</taxon>
        <taxon>Pezizomycotina</taxon>
        <taxon>Lecanoromycetes</taxon>
        <taxon>OSLEUM clade</taxon>
        <taxon>Lecanoromycetidae</taxon>
        <taxon>Lecanorales</taxon>
        <taxon>Lecanorineae</taxon>
        <taxon>Parmeliaceae</taxon>
        <taxon>Alectoria</taxon>
    </lineage>
</organism>
<proteinExistence type="predicted"/>
<gene>
    <name evidence="1" type="ORF">ALECFALPRED_004793</name>
</gene>
<evidence type="ECO:0000313" key="1">
    <source>
        <dbReference type="EMBL" id="CAF9931070.1"/>
    </source>
</evidence>
<dbReference type="Proteomes" id="UP000664203">
    <property type="component" value="Unassembled WGS sequence"/>
</dbReference>
<sequence length="107" mass="12397">MTSGLVVAFLAKLYRSLKYQPREPQSVRQTKSVFRSVLAIFIPSFQFPQDQAISKSRRTNDQISDDIYEPVFLPDLFMPEKLADLIGDREMLRLNTEVETLFEGHTE</sequence>
<comment type="caution">
    <text evidence="1">The sequence shown here is derived from an EMBL/GenBank/DDBJ whole genome shotgun (WGS) entry which is preliminary data.</text>
</comment>
<dbReference type="OrthoDB" id="27483at2759"/>